<reference evidence="2 3" key="1">
    <citation type="journal article" date="2023" name="Microbiol. Resour. Announc.">
        <title>Complete Genome Sequence of Imperialibacter roseus strain P4T.</title>
        <authorList>
            <person name="Tizabi D.R."/>
            <person name="Bachvaroff T."/>
            <person name="Hill R.T."/>
        </authorList>
    </citation>
    <scope>NUCLEOTIDE SEQUENCE [LARGE SCALE GENOMIC DNA]</scope>
    <source>
        <strain evidence="2 3">P4T</strain>
    </source>
</reference>
<evidence type="ECO:0000313" key="2">
    <source>
        <dbReference type="EMBL" id="WOK05848.1"/>
    </source>
</evidence>
<dbReference type="InterPro" id="IPR021109">
    <property type="entry name" value="Peptidase_aspartic_dom_sf"/>
</dbReference>
<sequence length="147" mass="16641">MKSSYTIGRNDIIDLPELDLFNIKAKIDTGAFTSTLHCSRIKVIDKEGTPTVSFQISGATIGRKGSTKFETSDFTQRKIKSSTGHIENRVIIKTRLVLFGKKFRTEFSLTDRSGMKFPVLLGRKFLKKGFVVDVREENLSYKMKIAQ</sequence>
<dbReference type="Gene3D" id="2.40.70.10">
    <property type="entry name" value="Acid Proteases"/>
    <property type="match status" value="1"/>
</dbReference>
<dbReference type="EMBL" id="CP136051">
    <property type="protein sequence ID" value="WOK05848.1"/>
    <property type="molecule type" value="Genomic_DNA"/>
</dbReference>
<evidence type="ECO:0000313" key="3">
    <source>
        <dbReference type="Proteomes" id="UP001302349"/>
    </source>
</evidence>
<dbReference type="SUPFAM" id="SSF50630">
    <property type="entry name" value="Acid proteases"/>
    <property type="match status" value="1"/>
</dbReference>
<dbReference type="InterPro" id="IPR008503">
    <property type="entry name" value="Asp_endopeptidase"/>
</dbReference>
<dbReference type="Pfam" id="PF05618">
    <property type="entry name" value="Zn_protease"/>
    <property type="match status" value="1"/>
</dbReference>
<dbReference type="PANTHER" id="PTHR38037">
    <property type="entry name" value="ZN_PROTEASE DOMAIN-CONTAINING PROTEIN"/>
    <property type="match status" value="1"/>
</dbReference>
<proteinExistence type="predicted"/>
<dbReference type="PANTHER" id="PTHR38037:SF2">
    <property type="entry name" value="ATP-DEPENDENT ZINC PROTEASE DOMAIN-CONTAINING PROTEIN-RELATED"/>
    <property type="match status" value="1"/>
</dbReference>
<name>A0ABZ0ILE6_9BACT</name>
<evidence type="ECO:0000259" key="1">
    <source>
        <dbReference type="Pfam" id="PF05618"/>
    </source>
</evidence>
<organism evidence="2 3">
    <name type="scientific">Imperialibacter roseus</name>
    <dbReference type="NCBI Taxonomy" id="1324217"/>
    <lineage>
        <taxon>Bacteria</taxon>
        <taxon>Pseudomonadati</taxon>
        <taxon>Bacteroidota</taxon>
        <taxon>Cytophagia</taxon>
        <taxon>Cytophagales</taxon>
        <taxon>Flammeovirgaceae</taxon>
        <taxon>Imperialibacter</taxon>
    </lineage>
</organism>
<accession>A0ABZ0ILE6</accession>
<keyword evidence="3" id="KW-1185">Reference proteome</keyword>
<gene>
    <name evidence="2" type="ORF">RT717_22495</name>
</gene>
<dbReference type="Proteomes" id="UP001302349">
    <property type="component" value="Chromosome"/>
</dbReference>
<protein>
    <submittedName>
        <fullName evidence="2">RimK/LysX family protein</fullName>
    </submittedName>
</protein>
<feature type="domain" description="Retropepsin-like aspartic endopeptidase" evidence="1">
    <location>
        <begin position="8"/>
        <end position="138"/>
    </location>
</feature>
<dbReference type="RefSeq" id="WP_317488599.1">
    <property type="nucleotide sequence ID" value="NZ_CP136051.1"/>
</dbReference>